<dbReference type="InterPro" id="IPR028978">
    <property type="entry name" value="Chorismate_lyase_/UTRA_dom_sf"/>
</dbReference>
<dbReference type="GO" id="GO:0003700">
    <property type="term" value="F:DNA-binding transcription factor activity"/>
    <property type="evidence" value="ECO:0007669"/>
    <property type="project" value="InterPro"/>
</dbReference>
<keyword evidence="3" id="KW-0804">Transcription</keyword>
<sequence length="311" mass="34547">MGNHARFPVRRDRHDHAGDHRCGHRARHGLAGGTQALHLRESKPAVPAASSLRKFVFAGANMSRQLAKEPLDEAPRYRKLADTLAREIRSDYAPGELLPAEVALARRFGVNRHTVRRALDELVAAGMVTRHQGRGTQIVDRRLDYAVNAASKVTHNLAALGIATQTECLAQGLQVPPEAIAQRFGYGPGEALLCVDTLRSVDGAPLMLLRHWFDPERVPGWERRYRGGSTRALLDQHYGLQLFRRRVRIEGISATRDDSRRLQCPLNAPLLQLASDNVDHDGTLVEVSISRARADRLAYHIDFAPTDEVPS</sequence>
<keyword evidence="1" id="KW-0805">Transcription regulation</keyword>
<dbReference type="PRINTS" id="PR00035">
    <property type="entry name" value="HTHGNTR"/>
</dbReference>
<evidence type="ECO:0000256" key="2">
    <source>
        <dbReference type="ARBA" id="ARBA00023125"/>
    </source>
</evidence>
<evidence type="ECO:0000256" key="4">
    <source>
        <dbReference type="SAM" id="MobiDB-lite"/>
    </source>
</evidence>
<dbReference type="Pfam" id="PF07702">
    <property type="entry name" value="UTRA"/>
    <property type="match status" value="1"/>
</dbReference>
<dbReference type="SUPFAM" id="SSF46785">
    <property type="entry name" value="Winged helix' DNA-binding domain"/>
    <property type="match status" value="1"/>
</dbReference>
<evidence type="ECO:0000313" key="6">
    <source>
        <dbReference type="EMBL" id="QHC48650.1"/>
    </source>
</evidence>
<reference evidence="6 7" key="1">
    <citation type="submission" date="2019-01" db="EMBL/GenBank/DDBJ databases">
        <title>Complete genome of a denitifying bacterium Halomons sp. BC-M4-5.</title>
        <authorList>
            <person name="Wang L."/>
            <person name="Shao Z."/>
        </authorList>
    </citation>
    <scope>NUCLEOTIDE SEQUENCE [LARGE SCALE GENOMIC DNA]</scope>
    <source>
        <strain evidence="6 7">BC-M4-5</strain>
    </source>
</reference>
<dbReference type="SMART" id="SM00866">
    <property type="entry name" value="UTRA"/>
    <property type="match status" value="1"/>
</dbReference>
<dbReference type="SMART" id="SM00345">
    <property type="entry name" value="HTH_GNTR"/>
    <property type="match status" value="1"/>
</dbReference>
<dbReference type="AlphaFoldDB" id="A0A6I6SL75"/>
<dbReference type="InterPro" id="IPR050679">
    <property type="entry name" value="Bact_HTH_transcr_reg"/>
</dbReference>
<gene>
    <name evidence="6" type="primary">phnF</name>
    <name evidence="6" type="ORF">EKK97_02205</name>
</gene>
<feature type="domain" description="HTH gntR-type" evidence="5">
    <location>
        <begin position="74"/>
        <end position="141"/>
    </location>
</feature>
<dbReference type="InterPro" id="IPR036390">
    <property type="entry name" value="WH_DNA-bd_sf"/>
</dbReference>
<dbReference type="Proteomes" id="UP000464013">
    <property type="component" value="Chromosome"/>
</dbReference>
<dbReference type="InterPro" id="IPR012702">
    <property type="entry name" value="CP_lyase_PhnF"/>
</dbReference>
<protein>
    <submittedName>
        <fullName evidence="6">Phosphonate metabolism transcriptional regulator PhnF</fullName>
    </submittedName>
</protein>
<dbReference type="InterPro" id="IPR036388">
    <property type="entry name" value="WH-like_DNA-bd_sf"/>
</dbReference>
<dbReference type="EMBL" id="CP035042">
    <property type="protein sequence ID" value="QHC48650.1"/>
    <property type="molecule type" value="Genomic_DNA"/>
</dbReference>
<dbReference type="InterPro" id="IPR011663">
    <property type="entry name" value="UTRA"/>
</dbReference>
<evidence type="ECO:0000313" key="7">
    <source>
        <dbReference type="Proteomes" id="UP000464013"/>
    </source>
</evidence>
<dbReference type="SUPFAM" id="SSF64288">
    <property type="entry name" value="Chorismate lyase-like"/>
    <property type="match status" value="1"/>
</dbReference>
<proteinExistence type="predicted"/>
<evidence type="ECO:0000259" key="5">
    <source>
        <dbReference type="PROSITE" id="PS50949"/>
    </source>
</evidence>
<dbReference type="PANTHER" id="PTHR44846">
    <property type="entry name" value="MANNOSYL-D-GLYCERATE TRANSPORT/METABOLISM SYSTEM REPRESSOR MNGR-RELATED"/>
    <property type="match status" value="1"/>
</dbReference>
<dbReference type="Pfam" id="PF00392">
    <property type="entry name" value="GntR"/>
    <property type="match status" value="1"/>
</dbReference>
<dbReference type="Gene3D" id="1.10.10.10">
    <property type="entry name" value="Winged helix-like DNA-binding domain superfamily/Winged helix DNA-binding domain"/>
    <property type="match status" value="1"/>
</dbReference>
<evidence type="ECO:0000256" key="3">
    <source>
        <dbReference type="ARBA" id="ARBA00023163"/>
    </source>
</evidence>
<dbReference type="KEGG" id="htx:EKK97_02205"/>
<name>A0A6I6SL75_9GAMM</name>
<dbReference type="PROSITE" id="PS50949">
    <property type="entry name" value="HTH_GNTR"/>
    <property type="match status" value="1"/>
</dbReference>
<keyword evidence="2" id="KW-0238">DNA-binding</keyword>
<dbReference type="PANTHER" id="PTHR44846:SF16">
    <property type="entry name" value="TRANSCRIPTIONAL REGULATOR PHNF-RELATED"/>
    <property type="match status" value="1"/>
</dbReference>
<dbReference type="Gene3D" id="3.40.1410.10">
    <property type="entry name" value="Chorismate lyase-like"/>
    <property type="match status" value="1"/>
</dbReference>
<dbReference type="GO" id="GO:0003677">
    <property type="term" value="F:DNA binding"/>
    <property type="evidence" value="ECO:0007669"/>
    <property type="project" value="UniProtKB-KW"/>
</dbReference>
<accession>A0A6I6SL75</accession>
<feature type="compositionally biased region" description="Basic and acidic residues" evidence="4">
    <location>
        <begin position="9"/>
        <end position="21"/>
    </location>
</feature>
<feature type="region of interest" description="Disordered" evidence="4">
    <location>
        <begin position="1"/>
        <end position="24"/>
    </location>
</feature>
<dbReference type="CDD" id="cd07377">
    <property type="entry name" value="WHTH_GntR"/>
    <property type="match status" value="1"/>
</dbReference>
<evidence type="ECO:0000256" key="1">
    <source>
        <dbReference type="ARBA" id="ARBA00023015"/>
    </source>
</evidence>
<dbReference type="NCBIfam" id="TIGR02325">
    <property type="entry name" value="C_P_lyase_phnF"/>
    <property type="match status" value="1"/>
</dbReference>
<organism evidence="6 7">
    <name type="scientific">Billgrantia tianxiuensis</name>
    <dbReference type="NCBI Taxonomy" id="2497861"/>
    <lineage>
        <taxon>Bacteria</taxon>
        <taxon>Pseudomonadati</taxon>
        <taxon>Pseudomonadota</taxon>
        <taxon>Gammaproteobacteria</taxon>
        <taxon>Oceanospirillales</taxon>
        <taxon>Halomonadaceae</taxon>
        <taxon>Billgrantia</taxon>
    </lineage>
</organism>
<keyword evidence="7" id="KW-1185">Reference proteome</keyword>
<dbReference type="InterPro" id="IPR000524">
    <property type="entry name" value="Tscrpt_reg_HTH_GntR"/>
</dbReference>